<dbReference type="RefSeq" id="WP_189567591.1">
    <property type="nucleotide sequence ID" value="NZ_BMXI01000003.1"/>
</dbReference>
<dbReference type="EMBL" id="BMXI01000003">
    <property type="protein sequence ID" value="GHC45194.1"/>
    <property type="molecule type" value="Genomic_DNA"/>
</dbReference>
<gene>
    <name evidence="2" type="ORF">GCM10007100_08060</name>
</gene>
<reference evidence="2" key="1">
    <citation type="journal article" date="2014" name="Int. J. Syst. Evol. Microbiol.">
        <title>Complete genome sequence of Corynebacterium casei LMG S-19264T (=DSM 44701T), isolated from a smear-ripened cheese.</title>
        <authorList>
            <consortium name="US DOE Joint Genome Institute (JGI-PGF)"/>
            <person name="Walter F."/>
            <person name="Albersmeier A."/>
            <person name="Kalinowski J."/>
            <person name="Ruckert C."/>
        </authorList>
    </citation>
    <scope>NUCLEOTIDE SEQUENCE</scope>
    <source>
        <strain evidence="2">KCTC 12988</strain>
    </source>
</reference>
<dbReference type="GO" id="GO:0002949">
    <property type="term" value="P:tRNA threonylcarbamoyladenosine modification"/>
    <property type="evidence" value="ECO:0007669"/>
    <property type="project" value="InterPro"/>
</dbReference>
<dbReference type="Pfam" id="PF00814">
    <property type="entry name" value="TsaD"/>
    <property type="match status" value="1"/>
</dbReference>
<evidence type="ECO:0000259" key="1">
    <source>
        <dbReference type="Pfam" id="PF00814"/>
    </source>
</evidence>
<evidence type="ECO:0000313" key="3">
    <source>
        <dbReference type="Proteomes" id="UP000644507"/>
    </source>
</evidence>
<dbReference type="Gene3D" id="3.30.420.40">
    <property type="match status" value="1"/>
</dbReference>
<accession>A0A918WF38</accession>
<feature type="domain" description="Gcp-like" evidence="1">
    <location>
        <begin position="46"/>
        <end position="116"/>
    </location>
</feature>
<dbReference type="InterPro" id="IPR022496">
    <property type="entry name" value="T6A_TsaB"/>
</dbReference>
<dbReference type="Proteomes" id="UP000644507">
    <property type="component" value="Unassembled WGS sequence"/>
</dbReference>
<dbReference type="AlphaFoldDB" id="A0A918WF38"/>
<proteinExistence type="predicted"/>
<name>A0A918WF38_9BACT</name>
<keyword evidence="3" id="KW-1185">Reference proteome</keyword>
<dbReference type="SUPFAM" id="SSF53067">
    <property type="entry name" value="Actin-like ATPase domain"/>
    <property type="match status" value="1"/>
</dbReference>
<comment type="caution">
    <text evidence="2">The sequence shown here is derived from an EMBL/GenBank/DDBJ whole genome shotgun (WGS) entry which is preliminary data.</text>
</comment>
<reference evidence="2" key="2">
    <citation type="submission" date="2020-09" db="EMBL/GenBank/DDBJ databases">
        <authorList>
            <person name="Sun Q."/>
            <person name="Kim S."/>
        </authorList>
    </citation>
    <scope>NUCLEOTIDE SEQUENCE</scope>
    <source>
        <strain evidence="2">KCTC 12988</strain>
    </source>
</reference>
<sequence>MNDAPILAIETSVETGSVALWTGGEVVRERSFPAGRKPSASLWDPLEEVMAEVQALSAVVVGIGPGSYNGSRVGIAAAQGIALVHQCSVAPICSFEGVPMETARALAIGDARRGSFSRQRLQTGRVEGDFALGNLEELADAIADSRNRGEEVFSFDRAERFPLAEELQALIQNRQSEAGRLAAAFAKRSPAERDTLLATLAEPFYLRDPHITIGKRKSLLDRA</sequence>
<dbReference type="InterPro" id="IPR000905">
    <property type="entry name" value="Gcp-like_dom"/>
</dbReference>
<organism evidence="2 3">
    <name type="scientific">Roseibacillus persicicus</name>
    <dbReference type="NCBI Taxonomy" id="454148"/>
    <lineage>
        <taxon>Bacteria</taxon>
        <taxon>Pseudomonadati</taxon>
        <taxon>Verrucomicrobiota</taxon>
        <taxon>Verrucomicrobiia</taxon>
        <taxon>Verrucomicrobiales</taxon>
        <taxon>Verrucomicrobiaceae</taxon>
        <taxon>Roseibacillus</taxon>
    </lineage>
</organism>
<evidence type="ECO:0000313" key="2">
    <source>
        <dbReference type="EMBL" id="GHC45194.1"/>
    </source>
</evidence>
<protein>
    <submittedName>
        <fullName evidence="2">tRNA (Adenosine(37)-N6)-threonylcarbamoyltransferase complex dimerization subunit type 1 TsaB</fullName>
    </submittedName>
</protein>
<dbReference type="InterPro" id="IPR043129">
    <property type="entry name" value="ATPase_NBD"/>
</dbReference>
<dbReference type="NCBIfam" id="TIGR03725">
    <property type="entry name" value="T6A_YeaZ"/>
    <property type="match status" value="1"/>
</dbReference>